<feature type="transmembrane region" description="Helical" evidence="1">
    <location>
        <begin position="271"/>
        <end position="297"/>
    </location>
</feature>
<dbReference type="AlphaFoldDB" id="A0AAN7YF64"/>
<dbReference type="PANTHER" id="PTHR34414:SF1">
    <property type="entry name" value="SUBTILISIN-LIKE SERINE PROTEASE"/>
    <property type="match status" value="1"/>
</dbReference>
<evidence type="ECO:0000313" key="3">
    <source>
        <dbReference type="Proteomes" id="UP001310890"/>
    </source>
</evidence>
<dbReference type="Pfam" id="PF20246">
    <property type="entry name" value="DUF6601"/>
    <property type="match status" value="1"/>
</dbReference>
<dbReference type="PANTHER" id="PTHR34414">
    <property type="entry name" value="HET DOMAIN-CONTAINING PROTEIN-RELATED"/>
    <property type="match status" value="1"/>
</dbReference>
<keyword evidence="1" id="KW-0472">Membrane</keyword>
<feature type="transmembrane region" description="Helical" evidence="1">
    <location>
        <begin position="236"/>
        <end position="259"/>
    </location>
</feature>
<protein>
    <submittedName>
        <fullName evidence="2">Uncharacterized protein</fullName>
    </submittedName>
</protein>
<comment type="caution">
    <text evidence="2">The sequence shown here is derived from an EMBL/GenBank/DDBJ whole genome shotgun (WGS) entry which is preliminary data.</text>
</comment>
<keyword evidence="1" id="KW-1133">Transmembrane helix</keyword>
<evidence type="ECO:0000313" key="2">
    <source>
        <dbReference type="EMBL" id="KAK5110755.1"/>
    </source>
</evidence>
<name>A0AAN7YF64_9PEZI</name>
<dbReference type="Proteomes" id="UP001310890">
    <property type="component" value="Unassembled WGS sequence"/>
</dbReference>
<sequence length="323" mass="37011">MASAPFSYTIFLQGKDAIQQDNPILPAVWRTPKGNLESSDIGSPSLPALLQQELLVDRLEAIIGDLWIAGRPVPPRPLHHHALLKRTIHVTERMDLHLVWHKDRIFIKPMPRFLLDPRFWTRHIKPGRLRKAAHGYLFSYAALITHESDFRLAQTHGLLPQEIIWKAWHEFVHDLLQNTIYADISPRYYYGELRLGRLNAIYRFHRGHLLRGYSSVAASNDYTSFLVDNYATLATLLAYALVLLQAMQVGLGTSILNAAKPFQQISYGFTVFVIAFTVLSTLIGGVVVVFAFLANWVSTTRFQEQRFLEMKVPQKDEGQRWIL</sequence>
<dbReference type="InterPro" id="IPR046536">
    <property type="entry name" value="DUF6601"/>
</dbReference>
<organism evidence="2 3">
    <name type="scientific">Meristemomyces frigidus</name>
    <dbReference type="NCBI Taxonomy" id="1508187"/>
    <lineage>
        <taxon>Eukaryota</taxon>
        <taxon>Fungi</taxon>
        <taxon>Dikarya</taxon>
        <taxon>Ascomycota</taxon>
        <taxon>Pezizomycotina</taxon>
        <taxon>Dothideomycetes</taxon>
        <taxon>Dothideomycetidae</taxon>
        <taxon>Mycosphaerellales</taxon>
        <taxon>Teratosphaeriaceae</taxon>
        <taxon>Meristemomyces</taxon>
    </lineage>
</organism>
<keyword evidence="1" id="KW-0812">Transmembrane</keyword>
<gene>
    <name evidence="2" type="ORF">LTR62_005632</name>
</gene>
<proteinExistence type="predicted"/>
<evidence type="ECO:0000256" key="1">
    <source>
        <dbReference type="SAM" id="Phobius"/>
    </source>
</evidence>
<accession>A0AAN7YF64</accession>
<dbReference type="EMBL" id="JAVRRL010000046">
    <property type="protein sequence ID" value="KAK5110755.1"/>
    <property type="molecule type" value="Genomic_DNA"/>
</dbReference>
<reference evidence="2" key="1">
    <citation type="submission" date="2023-08" db="EMBL/GenBank/DDBJ databases">
        <title>Black Yeasts Isolated from many extreme environments.</title>
        <authorList>
            <person name="Coleine C."/>
            <person name="Stajich J.E."/>
            <person name="Selbmann L."/>
        </authorList>
    </citation>
    <scope>NUCLEOTIDE SEQUENCE</scope>
    <source>
        <strain evidence="2">CCFEE 5401</strain>
    </source>
</reference>